<dbReference type="Pfam" id="PF14580">
    <property type="entry name" value="LRR_9"/>
    <property type="match status" value="1"/>
</dbReference>
<keyword evidence="1" id="KW-0433">Leucine-rich repeat</keyword>
<dbReference type="InParanoid" id="W5ME23"/>
<keyword evidence="3" id="KW-0175">Coiled coil</keyword>
<dbReference type="GeneTree" id="ENSGT00940000155434"/>
<evidence type="ECO:0000256" key="2">
    <source>
        <dbReference type="ARBA" id="ARBA00022737"/>
    </source>
</evidence>
<proteinExistence type="predicted"/>
<keyword evidence="6" id="KW-1185">Reference proteome</keyword>
<dbReference type="SUPFAM" id="SSF52075">
    <property type="entry name" value="Outer arm dynein light chain 1"/>
    <property type="match status" value="1"/>
</dbReference>
<sequence length="905" mass="103392">MKQAGTRRTATVQGGLSSSHMLGPGSPHSGPRTPSPSPASGRPREKGHRSLRQDLSEDSDGGGSADLHTDEQRSPGIRYITEGLLKTLSKQDNLALVQSLNLSLAKSGGKKFKFIENLEKCERLQVLNLSHNLIEKIEKLEKLHRLRELNLSHNRISKIEGLEHMVSLHHLNLSSNAIEHVPAWVGKKLRSLQTLHLKQNSISSLHEITKLKLLKNLTALTVAENPIANLPHCRLFVIFHLRALEQLDGRPVTEQERQQAHQRFHLEELERLEQELEGRQQEVTELREAQAAAREQLGQQELLSRGLQLQSREQKQSQAELERELHTKDELLLSWLLVTLYPLLQLKQKTVELTRACQKQYELEQELAFYKIDAKFEPLAYYPEEDLDVDSSPGESPYIGKARFKRNAFATETFIADRRQQARAGQVELDSGRGERPSLQDTLILQEHEERLGHLQKEIENAEHQILRATEELKQLEEAVSQKRISEAEKEQLRLQLRRQIQLLGQLRQEAQLIEEQLERRRGEMSERWGELDQLQTLLDTLDPGDPHHAHVQAQMVSKGQQLDMMSRQYRELENRLDEMLTRIAKETEEIKDLEQQLTDGQIAANEALKRDLEGIIAGLQGYLDGVRGQAGLAQEQCRELERERDALRRRLGDTEEQRRQLEIVAMDAENAREELAELRRTLEEVQAENASLREAQGHLSAYEGELEAQLRDRDTEARQLEEELGRVRHLSQMEKSALQAELEKERQARENALAQAQLAAEREQENLELLHQLNELQEEKGSLTEKLQGLQGELDQARQTLLHPDAVLRRVAELQRKIATGLGEIRAHAEGDVVGGSLAQLQQELARVLARAEEGREEAVRRQGRLTQEMGALRERLRRAQEEYKAACDRAAEARVRQRSAGAI</sequence>
<reference evidence="5" key="2">
    <citation type="submission" date="2025-08" db="UniProtKB">
        <authorList>
            <consortium name="Ensembl"/>
        </authorList>
    </citation>
    <scope>IDENTIFICATION</scope>
</reference>
<evidence type="ECO:0000256" key="3">
    <source>
        <dbReference type="SAM" id="Coils"/>
    </source>
</evidence>
<dbReference type="InterPro" id="IPR050576">
    <property type="entry name" value="Cilia_flagella_integrity"/>
</dbReference>
<dbReference type="InterPro" id="IPR032675">
    <property type="entry name" value="LRR_dom_sf"/>
</dbReference>
<evidence type="ECO:0000256" key="4">
    <source>
        <dbReference type="SAM" id="MobiDB-lite"/>
    </source>
</evidence>
<feature type="coiled-coil region" evidence="3">
    <location>
        <begin position="255"/>
        <end position="296"/>
    </location>
</feature>
<dbReference type="Ensembl" id="ENSLOCT00000006640.1">
    <property type="protein sequence ID" value="ENSLOCP00000006632.1"/>
    <property type="gene ID" value="ENSLOCG00000005496.1"/>
</dbReference>
<dbReference type="Gene3D" id="3.80.10.10">
    <property type="entry name" value="Ribonuclease Inhibitor"/>
    <property type="match status" value="1"/>
</dbReference>
<dbReference type="SMART" id="SM00369">
    <property type="entry name" value="LRR_TYP"/>
    <property type="match status" value="4"/>
</dbReference>
<reference evidence="6" key="1">
    <citation type="submission" date="2011-12" db="EMBL/GenBank/DDBJ databases">
        <title>The Draft Genome of Lepisosteus oculatus.</title>
        <authorList>
            <consortium name="The Broad Institute Genome Assembly &amp; Analysis Group"/>
            <consortium name="Computational R&amp;D Group"/>
            <consortium name="and Sequencing Platform"/>
            <person name="Di Palma F."/>
            <person name="Alfoldi J."/>
            <person name="Johnson J."/>
            <person name="Berlin A."/>
            <person name="Gnerre S."/>
            <person name="Jaffe D."/>
            <person name="MacCallum I."/>
            <person name="Young S."/>
            <person name="Walker B.J."/>
            <person name="Lander E.S."/>
            <person name="Lindblad-Toh K."/>
        </authorList>
    </citation>
    <scope>NUCLEOTIDE SEQUENCE [LARGE SCALE GENOMIC DNA]</scope>
</reference>
<feature type="coiled-coil region" evidence="3">
    <location>
        <begin position="556"/>
        <end position="801"/>
    </location>
</feature>
<feature type="coiled-coil region" evidence="3">
    <location>
        <begin position="839"/>
        <end position="898"/>
    </location>
</feature>
<accession>W5ME23</accession>
<protein>
    <submittedName>
        <fullName evidence="5">Centriolin</fullName>
    </submittedName>
</protein>
<dbReference type="SMART" id="SM00365">
    <property type="entry name" value="LRR_SD22"/>
    <property type="match status" value="3"/>
</dbReference>
<evidence type="ECO:0000256" key="1">
    <source>
        <dbReference type="ARBA" id="ARBA00022614"/>
    </source>
</evidence>
<organism evidence="5 6">
    <name type="scientific">Lepisosteus oculatus</name>
    <name type="common">Spotted gar</name>
    <dbReference type="NCBI Taxonomy" id="7918"/>
    <lineage>
        <taxon>Eukaryota</taxon>
        <taxon>Metazoa</taxon>
        <taxon>Chordata</taxon>
        <taxon>Craniata</taxon>
        <taxon>Vertebrata</taxon>
        <taxon>Euteleostomi</taxon>
        <taxon>Actinopterygii</taxon>
        <taxon>Neopterygii</taxon>
        <taxon>Holostei</taxon>
        <taxon>Semionotiformes</taxon>
        <taxon>Lepisosteidae</taxon>
        <taxon>Lepisosteus</taxon>
    </lineage>
</organism>
<dbReference type="InterPro" id="IPR001611">
    <property type="entry name" value="Leu-rich_rpt"/>
</dbReference>
<dbReference type="HOGENOM" id="CLU_014919_0_0_1"/>
<dbReference type="EMBL" id="AHAT01024890">
    <property type="status" value="NOT_ANNOTATED_CDS"/>
    <property type="molecule type" value="Genomic_DNA"/>
</dbReference>
<dbReference type="PANTHER" id="PTHR45973:SF36">
    <property type="entry name" value="CENTRIOLIN"/>
    <property type="match status" value="1"/>
</dbReference>
<dbReference type="PANTHER" id="PTHR45973">
    <property type="entry name" value="PROTEIN PHOSPHATASE 1 REGULATORY SUBUNIT SDS22-RELATED"/>
    <property type="match status" value="1"/>
</dbReference>
<feature type="compositionally biased region" description="Polar residues" evidence="4">
    <location>
        <begin position="1"/>
        <end position="20"/>
    </location>
</feature>
<feature type="region of interest" description="Disordered" evidence="4">
    <location>
        <begin position="1"/>
        <end position="74"/>
    </location>
</feature>
<evidence type="ECO:0000313" key="6">
    <source>
        <dbReference type="Proteomes" id="UP000018468"/>
    </source>
</evidence>
<dbReference type="InterPro" id="IPR003591">
    <property type="entry name" value="Leu-rich_rpt_typical-subtyp"/>
</dbReference>
<dbReference type="Gene3D" id="1.20.120.330">
    <property type="entry name" value="Nucleotidyltransferases domain 2"/>
    <property type="match status" value="1"/>
</dbReference>
<feature type="coiled-coil region" evidence="3">
    <location>
        <begin position="445"/>
        <end position="528"/>
    </location>
</feature>
<reference evidence="5" key="3">
    <citation type="submission" date="2025-09" db="UniProtKB">
        <authorList>
            <consortium name="Ensembl"/>
        </authorList>
    </citation>
    <scope>IDENTIFICATION</scope>
</reference>
<dbReference type="eggNOG" id="KOG0531">
    <property type="taxonomic scope" value="Eukaryota"/>
</dbReference>
<dbReference type="STRING" id="7918.ENSLOCP00000006632"/>
<evidence type="ECO:0000313" key="5">
    <source>
        <dbReference type="Ensembl" id="ENSLOCP00000006632.1"/>
    </source>
</evidence>
<dbReference type="Bgee" id="ENSLOCG00000005496">
    <property type="expression patterns" value="Expressed in testis and 8 other cell types or tissues"/>
</dbReference>
<dbReference type="AlphaFoldDB" id="W5ME23"/>
<dbReference type="PROSITE" id="PS51450">
    <property type="entry name" value="LRR"/>
    <property type="match status" value="4"/>
</dbReference>
<name>W5ME23_LEPOC</name>
<dbReference type="Proteomes" id="UP000018468">
    <property type="component" value="Linkage group LG21"/>
</dbReference>
<keyword evidence="2" id="KW-0677">Repeat</keyword>
<dbReference type="OMA" id="HACIENF"/>